<protein>
    <submittedName>
        <fullName evidence="2">Uncharacterized protein</fullName>
    </submittedName>
</protein>
<evidence type="ECO:0000313" key="3">
    <source>
        <dbReference type="Proteomes" id="UP001372338"/>
    </source>
</evidence>
<keyword evidence="3" id="KW-1185">Reference proteome</keyword>
<comment type="caution">
    <text evidence="2">The sequence shown here is derived from an EMBL/GenBank/DDBJ whole genome shotgun (WGS) entry which is preliminary data.</text>
</comment>
<dbReference type="Proteomes" id="UP001372338">
    <property type="component" value="Unassembled WGS sequence"/>
</dbReference>
<evidence type="ECO:0000256" key="1">
    <source>
        <dbReference type="SAM" id="MobiDB-lite"/>
    </source>
</evidence>
<evidence type="ECO:0000313" key="2">
    <source>
        <dbReference type="EMBL" id="KAK7260588.1"/>
    </source>
</evidence>
<dbReference type="EMBL" id="JAYWIO010000005">
    <property type="protein sequence ID" value="KAK7260588.1"/>
    <property type="molecule type" value="Genomic_DNA"/>
</dbReference>
<dbReference type="AlphaFoldDB" id="A0AAN9HY96"/>
<proteinExistence type="predicted"/>
<sequence length="71" mass="7474">MGVVLTTTVDLSLSGVMKNGGGLVKESCSSLSCKERLWAADRAELAAKTGVSPTAHNDSHDSRRSLFSHSI</sequence>
<accession>A0AAN9HY96</accession>
<gene>
    <name evidence="2" type="ORF">RIF29_26762</name>
</gene>
<reference evidence="2 3" key="1">
    <citation type="submission" date="2024-01" db="EMBL/GenBank/DDBJ databases">
        <title>The genomes of 5 underutilized Papilionoideae crops provide insights into root nodulation and disease resistanc.</title>
        <authorList>
            <person name="Yuan L."/>
        </authorList>
    </citation>
    <scope>NUCLEOTIDE SEQUENCE [LARGE SCALE GENOMIC DNA]</scope>
    <source>
        <strain evidence="2">ZHUSHIDOU_FW_LH</strain>
        <tissue evidence="2">Leaf</tissue>
    </source>
</reference>
<feature type="region of interest" description="Disordered" evidence="1">
    <location>
        <begin position="49"/>
        <end position="71"/>
    </location>
</feature>
<name>A0AAN9HY96_CROPI</name>
<organism evidence="2 3">
    <name type="scientific">Crotalaria pallida</name>
    <name type="common">Smooth rattlebox</name>
    <name type="synonym">Crotalaria striata</name>
    <dbReference type="NCBI Taxonomy" id="3830"/>
    <lineage>
        <taxon>Eukaryota</taxon>
        <taxon>Viridiplantae</taxon>
        <taxon>Streptophyta</taxon>
        <taxon>Embryophyta</taxon>
        <taxon>Tracheophyta</taxon>
        <taxon>Spermatophyta</taxon>
        <taxon>Magnoliopsida</taxon>
        <taxon>eudicotyledons</taxon>
        <taxon>Gunneridae</taxon>
        <taxon>Pentapetalae</taxon>
        <taxon>rosids</taxon>
        <taxon>fabids</taxon>
        <taxon>Fabales</taxon>
        <taxon>Fabaceae</taxon>
        <taxon>Papilionoideae</taxon>
        <taxon>50 kb inversion clade</taxon>
        <taxon>genistoids sensu lato</taxon>
        <taxon>core genistoids</taxon>
        <taxon>Crotalarieae</taxon>
        <taxon>Crotalaria</taxon>
    </lineage>
</organism>